<reference evidence="1" key="1">
    <citation type="submission" date="2014-11" db="EMBL/GenBank/DDBJ databases">
        <authorList>
            <person name="Amaro Gonzalez C."/>
        </authorList>
    </citation>
    <scope>NUCLEOTIDE SEQUENCE</scope>
</reference>
<dbReference type="AlphaFoldDB" id="A0A0E9PPZ4"/>
<evidence type="ECO:0000313" key="1">
    <source>
        <dbReference type="EMBL" id="JAH06332.1"/>
    </source>
</evidence>
<accession>A0A0E9PPZ4</accession>
<organism evidence="1">
    <name type="scientific">Anguilla anguilla</name>
    <name type="common">European freshwater eel</name>
    <name type="synonym">Muraena anguilla</name>
    <dbReference type="NCBI Taxonomy" id="7936"/>
    <lineage>
        <taxon>Eukaryota</taxon>
        <taxon>Metazoa</taxon>
        <taxon>Chordata</taxon>
        <taxon>Craniata</taxon>
        <taxon>Vertebrata</taxon>
        <taxon>Euteleostomi</taxon>
        <taxon>Actinopterygii</taxon>
        <taxon>Neopterygii</taxon>
        <taxon>Teleostei</taxon>
        <taxon>Anguilliformes</taxon>
        <taxon>Anguillidae</taxon>
        <taxon>Anguilla</taxon>
    </lineage>
</organism>
<name>A0A0E9PPZ4_ANGAN</name>
<reference evidence="1" key="2">
    <citation type="journal article" date="2015" name="Fish Shellfish Immunol.">
        <title>Early steps in the European eel (Anguilla anguilla)-Vibrio vulnificus interaction in the gills: Role of the RtxA13 toxin.</title>
        <authorList>
            <person name="Callol A."/>
            <person name="Pajuelo D."/>
            <person name="Ebbesson L."/>
            <person name="Teles M."/>
            <person name="MacKenzie S."/>
            <person name="Amaro C."/>
        </authorList>
    </citation>
    <scope>NUCLEOTIDE SEQUENCE</scope>
</reference>
<proteinExistence type="predicted"/>
<dbReference type="EMBL" id="GBXM01102245">
    <property type="protein sequence ID" value="JAH06332.1"/>
    <property type="molecule type" value="Transcribed_RNA"/>
</dbReference>
<sequence>MFFFLPANFTCIITEGNAPNPHKKMSGRNGETAGLCCAL</sequence>
<protein>
    <submittedName>
        <fullName evidence="1">Uncharacterized protein</fullName>
    </submittedName>
</protein>